<evidence type="ECO:0000313" key="1">
    <source>
        <dbReference type="EMBL" id="RCW76692.1"/>
    </source>
</evidence>
<sequence>MSRPALRVGTAGWSIPRAVAERFAGEGSHLARYARVLHCAEINTSFYRSHRPEVYARWAAQTPPGFRFAVKLPRSITHELRLRAARAPLERFIDEVAGLGDRLGVLLVQLPPSLAFEARPVGTFFRLLAGLFDGAVVCEPRHASWFEAAADRSLVRWRVGRVAADPARWPAAAVPGGWLGPAGDGAGAVVYHRWHGSPRTYWSAYGDDWLQARAAELARWPAGAEPWCIFDNTASGAAAPDALRLQALAGGA</sequence>
<dbReference type="EMBL" id="QPJK01000001">
    <property type="protein sequence ID" value="RCW76692.1"/>
    <property type="molecule type" value="Genomic_DNA"/>
</dbReference>
<dbReference type="Pfam" id="PF01904">
    <property type="entry name" value="DUF72"/>
    <property type="match status" value="1"/>
</dbReference>
<dbReference type="Proteomes" id="UP000252884">
    <property type="component" value="Unassembled WGS sequence"/>
</dbReference>
<accession>A0A368Y918</accession>
<dbReference type="SUPFAM" id="SSF117396">
    <property type="entry name" value="TM1631-like"/>
    <property type="match status" value="1"/>
</dbReference>
<dbReference type="AlphaFoldDB" id="A0A368Y918"/>
<dbReference type="OrthoDB" id="9780310at2"/>
<dbReference type="PANTHER" id="PTHR30348">
    <property type="entry name" value="UNCHARACTERIZED PROTEIN YECE"/>
    <property type="match status" value="1"/>
</dbReference>
<organism evidence="1 2">
    <name type="scientific">Pseudorhodoferax soli</name>
    <dbReference type="NCBI Taxonomy" id="545864"/>
    <lineage>
        <taxon>Bacteria</taxon>
        <taxon>Pseudomonadati</taxon>
        <taxon>Pseudomonadota</taxon>
        <taxon>Betaproteobacteria</taxon>
        <taxon>Burkholderiales</taxon>
        <taxon>Comamonadaceae</taxon>
    </lineage>
</organism>
<dbReference type="PANTHER" id="PTHR30348:SF14">
    <property type="entry name" value="BLR8050 PROTEIN"/>
    <property type="match status" value="1"/>
</dbReference>
<dbReference type="Gene3D" id="3.20.20.410">
    <property type="entry name" value="Protein of unknown function UPF0759"/>
    <property type="match status" value="1"/>
</dbReference>
<reference evidence="1 2" key="1">
    <citation type="submission" date="2018-07" db="EMBL/GenBank/DDBJ databases">
        <title>Genomic Encyclopedia of Type Strains, Phase IV (KMG-IV): sequencing the most valuable type-strain genomes for metagenomic binning, comparative biology and taxonomic classification.</title>
        <authorList>
            <person name="Goeker M."/>
        </authorList>
    </citation>
    <scope>NUCLEOTIDE SEQUENCE [LARGE SCALE GENOMIC DNA]</scope>
    <source>
        <strain evidence="1 2">DSM 21634</strain>
    </source>
</reference>
<keyword evidence="2" id="KW-1185">Reference proteome</keyword>
<dbReference type="RefSeq" id="WP_114466723.1">
    <property type="nucleotide sequence ID" value="NZ_QPJK01000001.1"/>
</dbReference>
<proteinExistence type="predicted"/>
<evidence type="ECO:0000313" key="2">
    <source>
        <dbReference type="Proteomes" id="UP000252884"/>
    </source>
</evidence>
<name>A0A368Y918_9BURK</name>
<gene>
    <name evidence="1" type="ORF">DES41_1011301</name>
</gene>
<comment type="caution">
    <text evidence="1">The sequence shown here is derived from an EMBL/GenBank/DDBJ whole genome shotgun (WGS) entry which is preliminary data.</text>
</comment>
<dbReference type="InterPro" id="IPR036520">
    <property type="entry name" value="UPF0759_sf"/>
</dbReference>
<dbReference type="InterPro" id="IPR002763">
    <property type="entry name" value="DUF72"/>
</dbReference>
<protein>
    <submittedName>
        <fullName evidence="1">Uncharacterized protein YecE (DUF72 family)</fullName>
    </submittedName>
</protein>